<dbReference type="EMBL" id="LSYV01001951">
    <property type="protein sequence ID" value="KXZ40840.1"/>
    <property type="molecule type" value="Genomic_DNA"/>
</dbReference>
<keyword evidence="2" id="KW-1185">Reference proteome</keyword>
<dbReference type="Gene3D" id="3.10.10.10">
    <property type="entry name" value="HIV Type 1 Reverse Transcriptase, subunit A, domain 1"/>
    <property type="match status" value="1"/>
</dbReference>
<evidence type="ECO:0000313" key="1">
    <source>
        <dbReference type="EMBL" id="KXZ40840.1"/>
    </source>
</evidence>
<gene>
    <name evidence="1" type="ORF">GPECTOR_1960g1000</name>
</gene>
<reference evidence="2" key="1">
    <citation type="journal article" date="2016" name="Nat. Commun.">
        <title>The Gonium pectorale genome demonstrates co-option of cell cycle regulation during the evolution of multicellularity.</title>
        <authorList>
            <person name="Hanschen E.R."/>
            <person name="Marriage T.N."/>
            <person name="Ferris P.J."/>
            <person name="Hamaji T."/>
            <person name="Toyoda A."/>
            <person name="Fujiyama A."/>
            <person name="Neme R."/>
            <person name="Noguchi H."/>
            <person name="Minakuchi Y."/>
            <person name="Suzuki M."/>
            <person name="Kawai-Toyooka H."/>
            <person name="Smith D.R."/>
            <person name="Sparks H."/>
            <person name="Anderson J."/>
            <person name="Bakaric R."/>
            <person name="Luria V."/>
            <person name="Karger A."/>
            <person name="Kirschner M.W."/>
            <person name="Durand P.M."/>
            <person name="Michod R.E."/>
            <person name="Nozaki H."/>
            <person name="Olson B.J."/>
        </authorList>
    </citation>
    <scope>NUCLEOTIDE SEQUENCE [LARGE SCALE GENOMIC DNA]</scope>
    <source>
        <strain evidence="2">NIES-2863</strain>
    </source>
</reference>
<comment type="caution">
    <text evidence="1">The sequence shown here is derived from an EMBL/GenBank/DDBJ whole genome shotgun (WGS) entry which is preliminary data.</text>
</comment>
<name>A0A150FUY3_GONPE</name>
<dbReference type="Proteomes" id="UP000075714">
    <property type="component" value="Unassembled WGS sequence"/>
</dbReference>
<evidence type="ECO:0000313" key="2">
    <source>
        <dbReference type="Proteomes" id="UP000075714"/>
    </source>
</evidence>
<proteinExistence type="predicted"/>
<dbReference type="SUPFAM" id="SSF56672">
    <property type="entry name" value="DNA/RNA polymerases"/>
    <property type="match status" value="1"/>
</dbReference>
<dbReference type="AlphaFoldDB" id="A0A150FUY3"/>
<dbReference type="OrthoDB" id="538031at2759"/>
<accession>A0A150FUY3</accession>
<protein>
    <submittedName>
        <fullName evidence="1">Uncharacterized protein</fullName>
    </submittedName>
</protein>
<organism evidence="1 2">
    <name type="scientific">Gonium pectorale</name>
    <name type="common">Green alga</name>
    <dbReference type="NCBI Taxonomy" id="33097"/>
    <lineage>
        <taxon>Eukaryota</taxon>
        <taxon>Viridiplantae</taxon>
        <taxon>Chlorophyta</taxon>
        <taxon>core chlorophytes</taxon>
        <taxon>Chlorophyceae</taxon>
        <taxon>CS clade</taxon>
        <taxon>Chlamydomonadales</taxon>
        <taxon>Volvocaceae</taxon>
        <taxon>Gonium</taxon>
    </lineage>
</organism>
<dbReference type="STRING" id="33097.A0A150FUY3"/>
<sequence>MSAAASAAEPRGTAAWMGLSQPDGADLLEPADFTADGRRSLPPEAKFMVTPGKWLLCERSDMTPELQGRFISVVQKYANKGLFANTMADLGEYRGEVGPARLDLTHDRPIYQRPRPHSQEEYAAMDAACKELLGADIIEESRSSGYAMNSTMPPKRAADGSWTQRRFCQDARDLNAATVPDLHLSGGGGAAGWLGASRRPGARCARRYMSNWSVTRVQRFGDSNQ</sequence>
<dbReference type="InterPro" id="IPR043502">
    <property type="entry name" value="DNA/RNA_pol_sf"/>
</dbReference>